<proteinExistence type="predicted"/>
<keyword evidence="2" id="KW-0067">ATP-binding</keyword>
<evidence type="ECO:0000256" key="2">
    <source>
        <dbReference type="ARBA" id="ARBA00022840"/>
    </source>
</evidence>
<accession>A0A1H3AN35</accession>
<dbReference type="InterPro" id="IPR035965">
    <property type="entry name" value="PAS-like_dom_sf"/>
</dbReference>
<dbReference type="Gene3D" id="1.10.10.60">
    <property type="entry name" value="Homeodomain-like"/>
    <property type="match status" value="1"/>
</dbReference>
<dbReference type="SUPFAM" id="SSF52540">
    <property type="entry name" value="P-loop containing nucleoside triphosphate hydrolases"/>
    <property type="match status" value="1"/>
</dbReference>
<evidence type="ECO:0000256" key="1">
    <source>
        <dbReference type="ARBA" id="ARBA00022741"/>
    </source>
</evidence>
<evidence type="ECO:0000259" key="6">
    <source>
        <dbReference type="PROSITE" id="PS50112"/>
    </source>
</evidence>
<dbReference type="EMBL" id="FNOU01000001">
    <property type="protein sequence ID" value="SDX31096.1"/>
    <property type="molecule type" value="Genomic_DNA"/>
</dbReference>
<dbReference type="Proteomes" id="UP000199652">
    <property type="component" value="Unassembled WGS sequence"/>
</dbReference>
<dbReference type="Gene3D" id="1.10.8.60">
    <property type="match status" value="1"/>
</dbReference>
<dbReference type="InterPro" id="IPR003593">
    <property type="entry name" value="AAA+_ATPase"/>
</dbReference>
<dbReference type="OrthoDB" id="9803970at2"/>
<evidence type="ECO:0000256" key="4">
    <source>
        <dbReference type="ARBA" id="ARBA00023163"/>
    </source>
</evidence>
<dbReference type="GO" id="GO:0043565">
    <property type="term" value="F:sequence-specific DNA binding"/>
    <property type="evidence" value="ECO:0007669"/>
    <property type="project" value="InterPro"/>
</dbReference>
<dbReference type="InterPro" id="IPR002078">
    <property type="entry name" value="Sigma_54_int"/>
</dbReference>
<dbReference type="InterPro" id="IPR009057">
    <property type="entry name" value="Homeodomain-like_sf"/>
</dbReference>
<protein>
    <submittedName>
        <fullName evidence="7">Arginine utilization regulatory protein</fullName>
    </submittedName>
</protein>
<dbReference type="PANTHER" id="PTHR32071">
    <property type="entry name" value="TRANSCRIPTIONAL REGULATORY PROTEIN"/>
    <property type="match status" value="1"/>
</dbReference>
<gene>
    <name evidence="7" type="ORF">SAMN04488579_101112</name>
</gene>
<dbReference type="GO" id="GO:0005524">
    <property type="term" value="F:ATP binding"/>
    <property type="evidence" value="ECO:0007669"/>
    <property type="project" value="UniProtKB-KW"/>
</dbReference>
<dbReference type="InterPro" id="IPR025662">
    <property type="entry name" value="Sigma_54_int_dom_ATP-bd_1"/>
</dbReference>
<dbReference type="PROSITE" id="PS00675">
    <property type="entry name" value="SIGMA54_INTERACT_1"/>
    <property type="match status" value="1"/>
</dbReference>
<dbReference type="GO" id="GO:0006355">
    <property type="term" value="P:regulation of DNA-templated transcription"/>
    <property type="evidence" value="ECO:0007669"/>
    <property type="project" value="InterPro"/>
</dbReference>
<dbReference type="Pfam" id="PF25601">
    <property type="entry name" value="AAA_lid_14"/>
    <property type="match status" value="1"/>
</dbReference>
<dbReference type="Gene3D" id="3.40.50.300">
    <property type="entry name" value="P-loop containing nucleotide triphosphate hydrolases"/>
    <property type="match status" value="1"/>
</dbReference>
<keyword evidence="1" id="KW-0547">Nucleotide-binding</keyword>
<dbReference type="CDD" id="cd00009">
    <property type="entry name" value="AAA"/>
    <property type="match status" value="1"/>
</dbReference>
<dbReference type="PROSITE" id="PS50112">
    <property type="entry name" value="PAS"/>
    <property type="match status" value="1"/>
</dbReference>
<sequence>MDIHNNSILQFLSQCGLGALIIGSGSHLLAMNQVASDLLSHTDCQVGDALPPWARDLQDTATTGQYINPAFGIYIKICPVTPPAELPHGTSLIVFRDASESYRLAMLESAIQQIEEGIVMCDAQSRLSFLNDPAVQLDSFVAERVLGENVEDVYRLNDHEGCLLPKAMENQKALLNKRHRYATRFGKQVDTIASAHPVIVDDQILGAFNIVQDWSHVTDLHRQVMDLQDKLVKEGASGKSKRKSGLTPKYTFADIIYSSPTMQQTISQCMQVSKTDFSVMIYGETGTGKELFAQSIHNASTRSDGPFLAINCAALPENLLESLLFGAVKGAYTGAENRAGLFEQADHGTLLLDEINSMDITLQAKLLRVLQDGMIRRVGSPTEIKVDVRVISCINVPPLEAIAQNRLRQDLFYRLGVINITIPPLRERTEDIDLLTKHFIMSCNRKLSASVRNIDVQTQTLFHDYSWPGNVRELQHAIEHAMILLPEHQALLTSEFIPQSLHPRTDLPLITEDPTAEAVLPSLTGKLQDIERSTLCQVLEAHRGNVSRAAQELNMSRQNLQYRIKRYGIDVSAYRYR</sequence>
<dbReference type="InterPro" id="IPR025944">
    <property type="entry name" value="Sigma_54_int_dom_CS"/>
</dbReference>
<dbReference type="STRING" id="1528.SAMN04488579_101112"/>
<organism evidence="7 8">
    <name type="scientific">Eubacterium barkeri</name>
    <name type="common">Clostridium barkeri</name>
    <dbReference type="NCBI Taxonomy" id="1528"/>
    <lineage>
        <taxon>Bacteria</taxon>
        <taxon>Bacillati</taxon>
        <taxon>Bacillota</taxon>
        <taxon>Clostridia</taxon>
        <taxon>Eubacteriales</taxon>
        <taxon>Eubacteriaceae</taxon>
        <taxon>Eubacterium</taxon>
    </lineage>
</organism>
<dbReference type="PROSITE" id="PS50045">
    <property type="entry name" value="SIGMA54_INTERACT_4"/>
    <property type="match status" value="1"/>
</dbReference>
<dbReference type="PROSITE" id="PS00688">
    <property type="entry name" value="SIGMA54_INTERACT_3"/>
    <property type="match status" value="1"/>
</dbReference>
<feature type="domain" description="Sigma-54 factor interaction" evidence="5">
    <location>
        <begin position="255"/>
        <end position="483"/>
    </location>
</feature>
<evidence type="ECO:0000259" key="5">
    <source>
        <dbReference type="PROSITE" id="PS50045"/>
    </source>
</evidence>
<keyword evidence="3" id="KW-0805">Transcription regulation</keyword>
<evidence type="ECO:0000256" key="3">
    <source>
        <dbReference type="ARBA" id="ARBA00023015"/>
    </source>
</evidence>
<dbReference type="FunFam" id="3.40.50.300:FF:000006">
    <property type="entry name" value="DNA-binding transcriptional regulator NtrC"/>
    <property type="match status" value="1"/>
</dbReference>
<dbReference type="AlphaFoldDB" id="A0A1H3AN35"/>
<keyword evidence="4" id="KW-0804">Transcription</keyword>
<name>A0A1H3AN35_EUBBA</name>
<dbReference type="SUPFAM" id="SSF46689">
    <property type="entry name" value="Homeodomain-like"/>
    <property type="match status" value="1"/>
</dbReference>
<dbReference type="SMART" id="SM00382">
    <property type="entry name" value="AAA"/>
    <property type="match status" value="1"/>
</dbReference>
<dbReference type="Gene3D" id="3.30.450.20">
    <property type="entry name" value="PAS domain"/>
    <property type="match status" value="1"/>
</dbReference>
<feature type="domain" description="PAS" evidence="6">
    <location>
        <begin position="103"/>
        <end position="160"/>
    </location>
</feature>
<evidence type="ECO:0000313" key="8">
    <source>
        <dbReference type="Proteomes" id="UP000199652"/>
    </source>
</evidence>
<dbReference type="SUPFAM" id="SSF55785">
    <property type="entry name" value="PYP-like sensor domain (PAS domain)"/>
    <property type="match status" value="1"/>
</dbReference>
<dbReference type="PRINTS" id="PR01590">
    <property type="entry name" value="HTHFIS"/>
</dbReference>
<evidence type="ECO:0000313" key="7">
    <source>
        <dbReference type="EMBL" id="SDX31096.1"/>
    </source>
</evidence>
<dbReference type="Pfam" id="PF02954">
    <property type="entry name" value="HTH_8"/>
    <property type="match status" value="1"/>
</dbReference>
<reference evidence="8" key="1">
    <citation type="submission" date="2016-10" db="EMBL/GenBank/DDBJ databases">
        <authorList>
            <person name="Varghese N."/>
            <person name="Submissions S."/>
        </authorList>
    </citation>
    <scope>NUCLEOTIDE SEQUENCE [LARGE SCALE GENOMIC DNA]</scope>
    <source>
        <strain evidence="8">VPI 5359</strain>
    </source>
</reference>
<dbReference type="RefSeq" id="WP_090242355.1">
    <property type="nucleotide sequence ID" value="NZ_FNOU01000001.1"/>
</dbReference>
<dbReference type="PANTHER" id="PTHR32071:SF74">
    <property type="entry name" value="TRANSCRIPTIONAL ACTIVATOR ROCR"/>
    <property type="match status" value="1"/>
</dbReference>
<dbReference type="InterPro" id="IPR002197">
    <property type="entry name" value="HTH_Fis"/>
</dbReference>
<dbReference type="Pfam" id="PF00158">
    <property type="entry name" value="Sigma54_activat"/>
    <property type="match status" value="1"/>
</dbReference>
<dbReference type="InterPro" id="IPR058031">
    <property type="entry name" value="AAA_lid_NorR"/>
</dbReference>
<keyword evidence="8" id="KW-1185">Reference proteome</keyword>
<dbReference type="InterPro" id="IPR000014">
    <property type="entry name" value="PAS"/>
</dbReference>
<dbReference type="InterPro" id="IPR027417">
    <property type="entry name" value="P-loop_NTPase"/>
</dbReference>